<dbReference type="Proteomes" id="UP000828390">
    <property type="component" value="Unassembled WGS sequence"/>
</dbReference>
<feature type="compositionally biased region" description="Polar residues" evidence="10">
    <location>
        <begin position="442"/>
        <end position="474"/>
    </location>
</feature>
<dbReference type="PROSITE" id="PS50280">
    <property type="entry name" value="SET"/>
    <property type="match status" value="1"/>
</dbReference>
<keyword evidence="5" id="KW-0862">Zinc</keyword>
<feature type="compositionally biased region" description="Acidic residues" evidence="10">
    <location>
        <begin position="1706"/>
        <end position="1719"/>
    </location>
</feature>
<evidence type="ECO:0000256" key="7">
    <source>
        <dbReference type="ARBA" id="ARBA00023163"/>
    </source>
</evidence>
<keyword evidence="8" id="KW-0539">Nucleus</keyword>
<feature type="region of interest" description="Disordered" evidence="10">
    <location>
        <begin position="1212"/>
        <end position="1234"/>
    </location>
</feature>
<feature type="region of interest" description="Disordered" evidence="10">
    <location>
        <begin position="1773"/>
        <end position="1805"/>
    </location>
</feature>
<feature type="domain" description="C2H2-type" evidence="11">
    <location>
        <begin position="667"/>
        <end position="694"/>
    </location>
</feature>
<keyword evidence="3" id="KW-0677">Repeat</keyword>
<feature type="compositionally biased region" description="Basic and acidic residues" evidence="10">
    <location>
        <begin position="602"/>
        <end position="625"/>
    </location>
</feature>
<feature type="region of interest" description="Disordered" evidence="10">
    <location>
        <begin position="2337"/>
        <end position="2392"/>
    </location>
</feature>
<feature type="compositionally biased region" description="Polar residues" evidence="10">
    <location>
        <begin position="1915"/>
        <end position="1929"/>
    </location>
</feature>
<dbReference type="PANTHER" id="PTHR16515">
    <property type="entry name" value="PR DOMAIN ZINC FINGER PROTEIN"/>
    <property type="match status" value="1"/>
</dbReference>
<feature type="domain" description="C2H2-type" evidence="11">
    <location>
        <begin position="814"/>
        <end position="842"/>
    </location>
</feature>
<feature type="region of interest" description="Disordered" evidence="10">
    <location>
        <begin position="2115"/>
        <end position="2149"/>
    </location>
</feature>
<feature type="compositionally biased region" description="Polar residues" evidence="10">
    <location>
        <begin position="1664"/>
        <end position="1676"/>
    </location>
</feature>
<feature type="region of interest" description="Disordered" evidence="10">
    <location>
        <begin position="560"/>
        <end position="631"/>
    </location>
</feature>
<dbReference type="OrthoDB" id="6414306at2759"/>
<comment type="subcellular location">
    <subcellularLocation>
        <location evidence="1">Nucleus</location>
    </subcellularLocation>
</comment>
<feature type="domain" description="C2H2-type" evidence="11">
    <location>
        <begin position="694"/>
        <end position="717"/>
    </location>
</feature>
<dbReference type="InterPro" id="IPR046341">
    <property type="entry name" value="SET_dom_sf"/>
</dbReference>
<dbReference type="InterPro" id="IPR013087">
    <property type="entry name" value="Znf_C2H2_type"/>
</dbReference>
<dbReference type="GO" id="GO:0010468">
    <property type="term" value="P:regulation of gene expression"/>
    <property type="evidence" value="ECO:0007669"/>
    <property type="project" value="TreeGrafter"/>
</dbReference>
<comment type="caution">
    <text evidence="13">The sequence shown here is derived from an EMBL/GenBank/DDBJ whole genome shotgun (WGS) entry which is preliminary data.</text>
</comment>
<sequence>MVGCREVPPAHIMAPDNIELRNSTVDKTRIGAFSRQLIPKGLEFGPFEGRIVHDKDDPSVNQKYSWEVFDLKTLKYLHTVDATNPADGNWMRYVCCARYFEEQNIVSTQNKNHVYYKALKDITEGEELLTWFQAKKKRRKRSSASRLSLDAQDAPDTSHSAEQTDSPPASPSKQKRKRKPKIIPDSYDGPLDFELHQSRMKKSASDEFEPLQPGQKRRRRKKTVDASDSAATSNAASPLRESTSPGLEFFSENGNSLCSIKTENNDDVDSMHSLDTGKGRKSQSIAKINEGVDWDYPKSGCEYTFDLMSCHVVNQAGKKVYKCDICMGIYKHMFSLKRHYLRNHVNYEYLSKADITNCLINLAQVKHYMSSKSGWKSVKAEQSQDADSEVLNGENEKTTNVSELLEVKNKKIKFEKNGIECLVNGNVENINNANSAKDCPKSLTSDPENSLNGFTEDSNSELNSSGNSVCSDSMNNKKHDKEVDITATVGSTHHKASKKSLPGLFRCYSCYRLFNTIPEIRDHLQTHAGDGDGEMFWCGDCNMHFSLKNNWIRHLKTHRTEDKELSDDSSDEEDVAENTTKKADISPLDAAEDHSLSNFPPKLDRPKPDKLKRDPDLATSKKPDGHTLPSKHHAASVFKCGVCPVKTDSKEAIMAHVAEMHKIDSKFQCQYCGKDFLSLPNMKKHVRFHLGYRATCRECSETFSNVGSLRKHTRVNHPEVYRARLVERLEKYGVLRGPDKNALKKKVIEKVKKKKAIVKHIKDSEVSENSLISSENSNAKSQSEEKDCGKGAGVEVDVKFAADEIDEGEGRFKFSCTVCKKRFSSYLLMCRHRRKVHNNETKQRHEHLTYETIVRSASPIVDNPEEIAAFYANVSHNIATNLNCYIDGKAESLEKFVDHIKVEDYVANFQCCENGSSKVNFEQYNFPKHFIPCKTISLTETDTNVNFHCTSAGSQSLESSIEETAAKETVIESEKTACVAHKKKEETKSYCKTIDPKVNENKIDFRDKIGVNEEQTVNKSGVISNSEVETRNICALVNLGYSPDNSNLLKMGIASYGMKVLSNLVMAKKTESKNKAATNYYNLKIANGHMVNNESPAAKTFHQVQLGEYANFQDDLLAVDAVCPVIKRKREQGNQPLELDDAALQAECVRLNKSAQNELEALYAEIDNHLSDGPASVACNRPVETLSAMHSAHPRRLSQICEQALGLSPRVQQSVSVDHKNNESNSTGADRLSDDDEPAYLLRCRVNGFFKDQKADFSNAPFESPFYNYESIMFGKNGDIEHVCAVCKKHFQDFDGLLRHHWKKHPYVECSYIEVETGNEIENLHYSEPSCVGALAITEPGWDDGPKQETFRCSHCKVVFKCQSKLHTHIVHCSPIDPLYGVNKPDKTSVKTPLKKKIQRKIQSMFGNDNTAKSRLDFDAISLDSTSSSRSKSSGSLKRVFTGSRKRISVILPDSPEKEIVEPVSSVTPQKSAEPVITGYNPHRHVRRRELTELVDLLTCEGCGLKCKTIILLERHVRHCTRKEKFKTIKPLACPIIDDSEDKTKNVCFYCEKSFTYTKSLVNHFQDFCPVKKAKLDQDTITEMDRRREAAILDRIQKSEDEKQALKERELENNSKRRITWQVGRKPKRKGNAWTAGRRKSSQTDEQSPEAVDNNEDGDELSEIVSTESRSKSLNQDFKAEQRDKETKPMDDENEISAGILKVEKDEEEFDNDNEENMDDSANTNTDLNNMSLNCTVRFAVNKIRKEDLKSVQSNLFSKNHGNLLLQCVMDQNSEKDNSDEVQRKTYRKNEPDSTRIVEGKRKRERVGKVEEFLKSAFSRKRKKKDESPVSDSSDQLKVEKVQINEAEIEGVGNADKDDHMDSIGMDTNVDHKVKSEPDQIKCKKTRGRPRKNPLDKKNDEQTASAKSQVDEVDGTSTIDACETSTNGHASRPKGKRGRPKVHIDSSVSTKLQVIRNDSDEDQVVPECQVETESCSVNVKQNNDCDNIGTESVINVTGNVRNVTSDKGDGSYSAEVGSNCESEGNYTSDVHKVDNSIINICDRRESPHFQIKTTVDKNNVICNTEINLLDSSSQNNEYLVLKENHVDEKIINEEVINKRVTEYFHYESSFALNSEYENPDDEDCRSDVTKSTEPYTGSREVSPEKEIVSSNTEVTVPFHVSESDKNAESMVAIELDINSSEKAATISTYDGSNTSADNQCSNFGNNASDDKHEVSETSRRNRRTKVDEVSTEESDVGSTSASESTDNNEDDLRYPLVLSPSERVKMNKRSCKKDVDITSPVWVRRTQKTAKQKLESEIIATRNKVLNSDSIVAKERILEQLKTLSAERDALNRMAQRESSIEQFSSDSESAERVMKGKKRKQCEVSTENVNEQSSKIAKKGDSSSLTSRVKK</sequence>
<dbReference type="InterPro" id="IPR036236">
    <property type="entry name" value="Znf_C2H2_sf"/>
</dbReference>
<dbReference type="InterPro" id="IPR050331">
    <property type="entry name" value="Zinc_finger"/>
</dbReference>
<feature type="compositionally biased region" description="Basic residues" evidence="10">
    <location>
        <begin position="1625"/>
        <end position="1641"/>
    </location>
</feature>
<feature type="compositionally biased region" description="Polar residues" evidence="10">
    <location>
        <begin position="2383"/>
        <end position="2392"/>
    </location>
</feature>
<feature type="compositionally biased region" description="Basic and acidic residues" evidence="10">
    <location>
        <begin position="2208"/>
        <end position="2228"/>
    </location>
</feature>
<feature type="compositionally biased region" description="Low complexity" evidence="10">
    <location>
        <begin position="769"/>
        <end position="778"/>
    </location>
</feature>
<dbReference type="SUPFAM" id="SSF57667">
    <property type="entry name" value="beta-beta-alpha zinc fingers"/>
    <property type="match status" value="3"/>
</dbReference>
<feature type="region of interest" description="Disordered" evidence="10">
    <location>
        <begin position="142"/>
        <end position="246"/>
    </location>
</feature>
<feature type="domain" description="C2H2-type" evidence="11">
    <location>
        <begin position="505"/>
        <end position="532"/>
    </location>
</feature>
<dbReference type="SMART" id="SM00355">
    <property type="entry name" value="ZnF_C2H2"/>
    <property type="match status" value="11"/>
</dbReference>
<accession>A0A9D3YBG4</accession>
<evidence type="ECO:0000256" key="9">
    <source>
        <dbReference type="PROSITE-ProRule" id="PRU00042"/>
    </source>
</evidence>
<feature type="compositionally biased region" description="Polar residues" evidence="10">
    <location>
        <begin position="2364"/>
        <end position="2376"/>
    </location>
</feature>
<feature type="region of interest" description="Disordered" evidence="10">
    <location>
        <begin position="2190"/>
        <end position="2252"/>
    </location>
</feature>
<evidence type="ECO:0000259" key="12">
    <source>
        <dbReference type="PROSITE" id="PS50280"/>
    </source>
</evidence>
<keyword evidence="7" id="KW-0804">Transcription</keyword>
<feature type="compositionally biased region" description="Basic and acidic residues" evidence="10">
    <location>
        <begin position="1604"/>
        <end position="1615"/>
    </location>
</feature>
<evidence type="ECO:0000256" key="8">
    <source>
        <dbReference type="ARBA" id="ARBA00023242"/>
    </source>
</evidence>
<dbReference type="Pfam" id="PF21549">
    <property type="entry name" value="PRDM2_PR"/>
    <property type="match status" value="1"/>
</dbReference>
<feature type="compositionally biased region" description="Acidic residues" evidence="10">
    <location>
        <begin position="564"/>
        <end position="576"/>
    </location>
</feature>
<evidence type="ECO:0000259" key="11">
    <source>
        <dbReference type="PROSITE" id="PS50157"/>
    </source>
</evidence>
<name>A0A9D3YBG4_DREPO</name>
<dbReference type="PROSITE" id="PS50157">
    <property type="entry name" value="ZINC_FINGER_C2H2_2"/>
    <property type="match status" value="5"/>
</dbReference>
<organism evidence="13 14">
    <name type="scientific">Dreissena polymorpha</name>
    <name type="common">Zebra mussel</name>
    <name type="synonym">Mytilus polymorpha</name>
    <dbReference type="NCBI Taxonomy" id="45954"/>
    <lineage>
        <taxon>Eukaryota</taxon>
        <taxon>Metazoa</taxon>
        <taxon>Spiralia</taxon>
        <taxon>Lophotrochozoa</taxon>
        <taxon>Mollusca</taxon>
        <taxon>Bivalvia</taxon>
        <taxon>Autobranchia</taxon>
        <taxon>Heteroconchia</taxon>
        <taxon>Euheterodonta</taxon>
        <taxon>Imparidentia</taxon>
        <taxon>Neoheterodontei</taxon>
        <taxon>Myida</taxon>
        <taxon>Dreissenoidea</taxon>
        <taxon>Dreissenidae</taxon>
        <taxon>Dreissena</taxon>
    </lineage>
</organism>
<feature type="region of interest" description="Disordered" evidence="10">
    <location>
        <begin position="1818"/>
        <end position="1949"/>
    </location>
</feature>
<dbReference type="Gene3D" id="3.30.160.60">
    <property type="entry name" value="Classic Zinc Finger"/>
    <property type="match status" value="2"/>
</dbReference>
<feature type="compositionally biased region" description="Basic residues" evidence="10">
    <location>
        <begin position="1931"/>
        <end position="1941"/>
    </location>
</feature>
<gene>
    <name evidence="13" type="ORF">DPMN_082919</name>
</gene>
<feature type="compositionally biased region" description="Low complexity" evidence="10">
    <location>
        <begin position="226"/>
        <end position="237"/>
    </location>
</feature>
<keyword evidence="4 9" id="KW-0863">Zinc-finger</keyword>
<evidence type="ECO:0000313" key="13">
    <source>
        <dbReference type="EMBL" id="KAH3695459.1"/>
    </source>
</evidence>
<keyword evidence="6" id="KW-0805">Transcription regulation</keyword>
<feature type="compositionally biased region" description="Low complexity" evidence="10">
    <location>
        <begin position="144"/>
        <end position="154"/>
    </location>
</feature>
<feature type="compositionally biased region" description="Basic and acidic residues" evidence="10">
    <location>
        <begin position="1678"/>
        <end position="1691"/>
    </location>
</feature>
<protein>
    <submittedName>
        <fullName evidence="13">Uncharacterized protein</fullName>
    </submittedName>
</protein>
<dbReference type="GO" id="GO:0005634">
    <property type="term" value="C:nucleus"/>
    <property type="evidence" value="ECO:0007669"/>
    <property type="project" value="UniProtKB-SubCell"/>
</dbReference>
<feature type="domain" description="C2H2-type" evidence="11">
    <location>
        <begin position="536"/>
        <end position="563"/>
    </location>
</feature>
<dbReference type="Gene3D" id="2.170.270.10">
    <property type="entry name" value="SET domain"/>
    <property type="match status" value="1"/>
</dbReference>
<keyword evidence="14" id="KW-1185">Reference proteome</keyword>
<keyword evidence="2" id="KW-0479">Metal-binding</keyword>
<feature type="compositionally biased region" description="Polar residues" evidence="10">
    <location>
        <begin position="2236"/>
        <end position="2245"/>
    </location>
</feature>
<feature type="compositionally biased region" description="Polar residues" evidence="10">
    <location>
        <begin position="2190"/>
        <end position="2207"/>
    </location>
</feature>
<feature type="region of interest" description="Disordered" evidence="10">
    <location>
        <begin position="1604"/>
        <end position="1727"/>
    </location>
</feature>
<evidence type="ECO:0000256" key="4">
    <source>
        <dbReference type="ARBA" id="ARBA00022771"/>
    </source>
</evidence>
<evidence type="ECO:0000256" key="5">
    <source>
        <dbReference type="ARBA" id="ARBA00022833"/>
    </source>
</evidence>
<reference evidence="13" key="2">
    <citation type="submission" date="2020-11" db="EMBL/GenBank/DDBJ databases">
        <authorList>
            <person name="McCartney M.A."/>
            <person name="Auch B."/>
            <person name="Kono T."/>
            <person name="Mallez S."/>
            <person name="Becker A."/>
            <person name="Gohl D.M."/>
            <person name="Silverstein K.A.T."/>
            <person name="Koren S."/>
            <person name="Bechman K.B."/>
            <person name="Herman A."/>
            <person name="Abrahante J.E."/>
            <person name="Garbe J."/>
        </authorList>
    </citation>
    <scope>NUCLEOTIDE SEQUENCE</scope>
    <source>
        <strain evidence="13">Duluth1</strain>
        <tissue evidence="13">Whole animal</tissue>
    </source>
</reference>
<dbReference type="SMART" id="SM00317">
    <property type="entry name" value="SET"/>
    <property type="match status" value="1"/>
</dbReference>
<feature type="compositionally biased region" description="Basic residues" evidence="10">
    <location>
        <begin position="1883"/>
        <end position="1892"/>
    </location>
</feature>
<feature type="region of interest" description="Disordered" evidence="10">
    <location>
        <begin position="769"/>
        <end position="788"/>
    </location>
</feature>
<evidence type="ECO:0000256" key="2">
    <source>
        <dbReference type="ARBA" id="ARBA00022723"/>
    </source>
</evidence>
<evidence type="ECO:0000256" key="1">
    <source>
        <dbReference type="ARBA" id="ARBA00004123"/>
    </source>
</evidence>
<feature type="domain" description="SET" evidence="12">
    <location>
        <begin position="16"/>
        <end position="133"/>
    </location>
</feature>
<evidence type="ECO:0000256" key="10">
    <source>
        <dbReference type="SAM" id="MobiDB-lite"/>
    </source>
</evidence>
<dbReference type="EMBL" id="JAIWYP010000016">
    <property type="protein sequence ID" value="KAH3695459.1"/>
    <property type="molecule type" value="Genomic_DNA"/>
</dbReference>
<dbReference type="GO" id="GO:0008270">
    <property type="term" value="F:zinc ion binding"/>
    <property type="evidence" value="ECO:0007669"/>
    <property type="project" value="UniProtKB-KW"/>
</dbReference>
<feature type="region of interest" description="Disordered" evidence="10">
    <location>
        <begin position="434"/>
        <end position="476"/>
    </location>
</feature>
<evidence type="ECO:0000256" key="6">
    <source>
        <dbReference type="ARBA" id="ARBA00023015"/>
    </source>
</evidence>
<proteinExistence type="predicted"/>
<feature type="compositionally biased region" description="Basic and acidic residues" evidence="10">
    <location>
        <begin position="1869"/>
        <end position="1882"/>
    </location>
</feature>
<evidence type="ECO:0000256" key="3">
    <source>
        <dbReference type="ARBA" id="ARBA00022737"/>
    </source>
</evidence>
<evidence type="ECO:0000313" key="14">
    <source>
        <dbReference type="Proteomes" id="UP000828390"/>
    </source>
</evidence>
<feature type="compositionally biased region" description="Polar residues" evidence="10">
    <location>
        <begin position="155"/>
        <end position="165"/>
    </location>
</feature>
<dbReference type="PANTHER" id="PTHR16515:SF49">
    <property type="entry name" value="GASTRULA ZINC FINGER PROTEIN XLCGF49.1-LIKE-RELATED"/>
    <property type="match status" value="1"/>
</dbReference>
<dbReference type="InterPro" id="IPR001214">
    <property type="entry name" value="SET_dom"/>
</dbReference>
<dbReference type="PROSITE" id="PS00028">
    <property type="entry name" value="ZINC_FINGER_C2H2_1"/>
    <property type="match status" value="7"/>
</dbReference>
<reference evidence="13" key="1">
    <citation type="journal article" date="2019" name="bioRxiv">
        <title>The Genome of the Zebra Mussel, Dreissena polymorpha: A Resource for Invasive Species Research.</title>
        <authorList>
            <person name="McCartney M.A."/>
            <person name="Auch B."/>
            <person name="Kono T."/>
            <person name="Mallez S."/>
            <person name="Zhang Y."/>
            <person name="Obille A."/>
            <person name="Becker A."/>
            <person name="Abrahante J.E."/>
            <person name="Garbe J."/>
            <person name="Badalamenti J.P."/>
            <person name="Herman A."/>
            <person name="Mangelson H."/>
            <person name="Liachko I."/>
            <person name="Sullivan S."/>
            <person name="Sone E.D."/>
            <person name="Koren S."/>
            <person name="Silverstein K.A.T."/>
            <person name="Beckman K.B."/>
            <person name="Gohl D.M."/>
        </authorList>
    </citation>
    <scope>NUCLEOTIDE SEQUENCE</scope>
    <source>
        <strain evidence="13">Duluth1</strain>
        <tissue evidence="13">Whole animal</tissue>
    </source>
</reference>
<feature type="compositionally biased region" description="Acidic residues" evidence="10">
    <location>
        <begin position="1653"/>
        <end position="1662"/>
    </location>
</feature>